<sequence>MPSLNCFRPLPLSPCLASSTTTSNSTSLDTHQLLHGQLPNVPSSQNGYIALRDTCSGHIEIASFTPVQITLGWCLKKQPDLPSVETLLTSIKPPCHAVQLSVSLGWSPIASDHGSSRAKGRRVAGNAQTLFEKN</sequence>
<dbReference type="EMBL" id="FJUY01000024">
    <property type="protein sequence ID" value="CZT25005.1"/>
    <property type="molecule type" value="Genomic_DNA"/>
</dbReference>
<feature type="region of interest" description="Disordered" evidence="1">
    <location>
        <begin position="112"/>
        <end position="134"/>
    </location>
</feature>
<dbReference type="GeneID" id="35605772"/>
<evidence type="ECO:0000313" key="2">
    <source>
        <dbReference type="EMBL" id="CZT25005.1"/>
    </source>
</evidence>
<keyword evidence="3" id="KW-1185">Reference proteome</keyword>
<dbReference type="Proteomes" id="UP000225277">
    <property type="component" value="Unassembled WGS sequence"/>
</dbReference>
<name>A0A2D3VGA7_9PEZI</name>
<proteinExistence type="predicted"/>
<evidence type="ECO:0000313" key="3">
    <source>
        <dbReference type="Proteomes" id="UP000225277"/>
    </source>
</evidence>
<gene>
    <name evidence="2" type="ORF">RCC_10733</name>
</gene>
<dbReference type="AlphaFoldDB" id="A0A2D3VGA7"/>
<organism evidence="2 3">
    <name type="scientific">Ramularia collo-cygni</name>
    <dbReference type="NCBI Taxonomy" id="112498"/>
    <lineage>
        <taxon>Eukaryota</taxon>
        <taxon>Fungi</taxon>
        <taxon>Dikarya</taxon>
        <taxon>Ascomycota</taxon>
        <taxon>Pezizomycotina</taxon>
        <taxon>Dothideomycetes</taxon>
        <taxon>Dothideomycetidae</taxon>
        <taxon>Mycosphaerellales</taxon>
        <taxon>Mycosphaerellaceae</taxon>
        <taxon>Ramularia</taxon>
    </lineage>
</organism>
<accession>A0A2D3VGA7</accession>
<protein>
    <submittedName>
        <fullName evidence="2">Uncharacterized protein</fullName>
    </submittedName>
</protein>
<dbReference type="RefSeq" id="XP_023631728.1">
    <property type="nucleotide sequence ID" value="XM_023775960.1"/>
</dbReference>
<reference evidence="2 3" key="1">
    <citation type="submission" date="2016-03" db="EMBL/GenBank/DDBJ databases">
        <authorList>
            <person name="Ploux O."/>
        </authorList>
    </citation>
    <scope>NUCLEOTIDE SEQUENCE [LARGE SCALE GENOMIC DNA]</scope>
    <source>
        <strain evidence="2 3">URUG2</strain>
    </source>
</reference>
<evidence type="ECO:0000256" key="1">
    <source>
        <dbReference type="SAM" id="MobiDB-lite"/>
    </source>
</evidence>